<name>A0A9J6CIR9_POLVA</name>
<comment type="subcellular location">
    <subcellularLocation>
        <location evidence="1">Nucleus</location>
    </subcellularLocation>
</comment>
<feature type="domain" description="C2H2-type" evidence="11">
    <location>
        <begin position="282"/>
        <end position="312"/>
    </location>
</feature>
<evidence type="ECO:0000256" key="8">
    <source>
        <dbReference type="ARBA" id="ARBA00037948"/>
    </source>
</evidence>
<dbReference type="GO" id="GO:0008270">
    <property type="term" value="F:zinc ion binding"/>
    <property type="evidence" value="ECO:0007669"/>
    <property type="project" value="UniProtKB-KW"/>
</dbReference>
<feature type="domain" description="C2H2-type" evidence="11">
    <location>
        <begin position="148"/>
        <end position="176"/>
    </location>
</feature>
<feature type="domain" description="C2H2-type" evidence="11">
    <location>
        <begin position="384"/>
        <end position="407"/>
    </location>
</feature>
<dbReference type="PANTHER" id="PTHR24388:SF54">
    <property type="entry name" value="PROTEIN ESCARGOT"/>
    <property type="match status" value="1"/>
</dbReference>
<dbReference type="SMART" id="SM00355">
    <property type="entry name" value="ZnF_C2H2"/>
    <property type="match status" value="11"/>
</dbReference>
<feature type="domain" description="C2H2-type" evidence="11">
    <location>
        <begin position="244"/>
        <end position="272"/>
    </location>
</feature>
<evidence type="ECO:0000313" key="13">
    <source>
        <dbReference type="Proteomes" id="UP001107558"/>
    </source>
</evidence>
<dbReference type="Proteomes" id="UP001107558">
    <property type="component" value="Chromosome 1"/>
</dbReference>
<feature type="compositionally biased region" description="Polar residues" evidence="10">
    <location>
        <begin position="43"/>
        <end position="71"/>
    </location>
</feature>
<dbReference type="GO" id="GO:0000978">
    <property type="term" value="F:RNA polymerase II cis-regulatory region sequence-specific DNA binding"/>
    <property type="evidence" value="ECO:0007669"/>
    <property type="project" value="TreeGrafter"/>
</dbReference>
<feature type="domain" description="C2H2-type" evidence="11">
    <location>
        <begin position="120"/>
        <end position="147"/>
    </location>
</feature>
<feature type="domain" description="C2H2-type" evidence="11">
    <location>
        <begin position="768"/>
        <end position="794"/>
    </location>
</feature>
<feature type="compositionally biased region" description="Low complexity" evidence="10">
    <location>
        <begin position="87"/>
        <end position="107"/>
    </location>
</feature>
<dbReference type="PANTHER" id="PTHR24388">
    <property type="entry name" value="ZINC FINGER PROTEIN"/>
    <property type="match status" value="1"/>
</dbReference>
<dbReference type="AlphaFoldDB" id="A0A9J6CIR9"/>
<dbReference type="OrthoDB" id="2687452at2759"/>
<keyword evidence="6" id="KW-0238">DNA-binding</keyword>
<dbReference type="FunFam" id="3.30.160.60:FF:000065">
    <property type="entry name" value="B-cell CLL/lymphoma 6, member B"/>
    <property type="match status" value="1"/>
</dbReference>
<proteinExistence type="inferred from homology"/>
<dbReference type="Gene3D" id="3.30.160.60">
    <property type="entry name" value="Classic Zinc Finger"/>
    <property type="match status" value="7"/>
</dbReference>
<feature type="domain" description="C2H2-type" evidence="11">
    <location>
        <begin position="724"/>
        <end position="752"/>
    </location>
</feature>
<feature type="region of interest" description="Disordered" evidence="10">
    <location>
        <begin position="512"/>
        <end position="533"/>
    </location>
</feature>
<sequence>MDHQNQQHTSGTGEKKKRVTFWSPEEMISPQIIHTEPDHPNIHGNSNMIGVSQQNSDVRNHHQSYNTNYNNEAAARSKYKSEVDFRSNNNNNSNSSGGQESSSTSPQKKPKKEVDSSKPYKCTQCAFSFNRRDHLTRHSLVHSKLKPYHCNYCSKDFTRNDHLRRHQQRVHSEEVAAASLADISQKFVCQECKSVFTSSGHLRAHIENKHHNDFSDYITHSDDPLRKNATQGTTYVIVDGKKRPVCQLCNKSFSKKDHLTRHISSLHSTTSAFESFTPEQSYNCNLCGKRFSRAEFLRRHIDDVHSHAGQMEILNHLNPNNSYNIQGNSSLHDNVQHNHNMFVPPPPHLIQSSSFFGFDQNNPMASPSSTKINKNPSSATVKEHKCTICNKNFSRKYHLVRHQRSLHEHIARVHKNNDTDSSKSDDELFIDDDVELCLESTSFEDIQHPSIEDGNKIHICLQCPEKFTSEDLLMNHIENIHPIKIKNNFIKNHSTEISPLLNGNKNLITAAGSSTSNSKQKATTSKSSSLNISEESTPKNTVKFKRYDSKSSYICRICSVKFLERMHLNRHITSLHISIVYRCYRCQVCFDKLHLIRKHLNNAHAKYANEVGFIKTINNPQSVSFFQCCFCKFLSKDKQAVDDHLTNEHYEDFEKPEIIDETISTSPDSLDELLLPETKEKLKANLNNQDDDEEGLLTEMIVPSQQNGQNGRNRRAQNDPTFPYRCVRCLRRFSRPIHLRNHACKLNVKLEPPSPKKQKITPEVNGFFKCTNKSCNKVFTDRRYFDEHKKIHYN</sequence>
<evidence type="ECO:0000256" key="3">
    <source>
        <dbReference type="ARBA" id="ARBA00022737"/>
    </source>
</evidence>
<keyword evidence="4 9" id="KW-0863">Zinc-finger</keyword>
<gene>
    <name evidence="12" type="ORF">PVAND_010895</name>
</gene>
<organism evidence="12 13">
    <name type="scientific">Polypedilum vanderplanki</name>
    <name type="common">Sleeping chironomid midge</name>
    <dbReference type="NCBI Taxonomy" id="319348"/>
    <lineage>
        <taxon>Eukaryota</taxon>
        <taxon>Metazoa</taxon>
        <taxon>Ecdysozoa</taxon>
        <taxon>Arthropoda</taxon>
        <taxon>Hexapoda</taxon>
        <taxon>Insecta</taxon>
        <taxon>Pterygota</taxon>
        <taxon>Neoptera</taxon>
        <taxon>Endopterygota</taxon>
        <taxon>Diptera</taxon>
        <taxon>Nematocera</taxon>
        <taxon>Chironomoidea</taxon>
        <taxon>Chironomidae</taxon>
        <taxon>Chironominae</taxon>
        <taxon>Polypedilum</taxon>
        <taxon>Polypedilum</taxon>
    </lineage>
</organism>
<comment type="similarity">
    <text evidence="8">Belongs to the snail C2H2-type zinc-finger protein family.</text>
</comment>
<feature type="compositionally biased region" description="Low complexity" evidence="10">
    <location>
        <begin position="513"/>
        <end position="533"/>
    </location>
</feature>
<dbReference type="InterPro" id="IPR050527">
    <property type="entry name" value="Snail/Krueppel_Znf"/>
</dbReference>
<evidence type="ECO:0000256" key="2">
    <source>
        <dbReference type="ARBA" id="ARBA00022723"/>
    </source>
</evidence>
<evidence type="ECO:0000313" key="12">
    <source>
        <dbReference type="EMBL" id="KAG5681462.1"/>
    </source>
</evidence>
<dbReference type="SUPFAM" id="SSF57667">
    <property type="entry name" value="beta-beta-alpha zinc fingers"/>
    <property type="match status" value="3"/>
</dbReference>
<evidence type="ECO:0000256" key="6">
    <source>
        <dbReference type="ARBA" id="ARBA00023125"/>
    </source>
</evidence>
<keyword evidence="3" id="KW-0677">Repeat</keyword>
<dbReference type="InterPro" id="IPR013087">
    <property type="entry name" value="Znf_C2H2_type"/>
</dbReference>
<protein>
    <recommendedName>
        <fullName evidence="11">C2H2-type domain-containing protein</fullName>
    </recommendedName>
</protein>
<dbReference type="Pfam" id="PF00096">
    <property type="entry name" value="zf-C2H2"/>
    <property type="match status" value="6"/>
</dbReference>
<feature type="domain" description="C2H2-type" evidence="11">
    <location>
        <begin position="187"/>
        <end position="215"/>
    </location>
</feature>
<dbReference type="InterPro" id="IPR036236">
    <property type="entry name" value="Znf_C2H2_sf"/>
</dbReference>
<accession>A0A9J6CIR9</accession>
<feature type="compositionally biased region" description="Polar residues" evidence="10">
    <location>
        <begin position="1"/>
        <end position="12"/>
    </location>
</feature>
<evidence type="ECO:0000256" key="10">
    <source>
        <dbReference type="SAM" id="MobiDB-lite"/>
    </source>
</evidence>
<dbReference type="PROSITE" id="PS00028">
    <property type="entry name" value="ZINC_FINGER_C2H2_1"/>
    <property type="match status" value="10"/>
</dbReference>
<evidence type="ECO:0000256" key="5">
    <source>
        <dbReference type="ARBA" id="ARBA00022833"/>
    </source>
</evidence>
<dbReference type="GO" id="GO:0000981">
    <property type="term" value="F:DNA-binding transcription factor activity, RNA polymerase II-specific"/>
    <property type="evidence" value="ECO:0007669"/>
    <property type="project" value="TreeGrafter"/>
</dbReference>
<keyword evidence="2" id="KW-0479">Metal-binding</keyword>
<comment type="caution">
    <text evidence="12">The sequence shown here is derived from an EMBL/GenBank/DDBJ whole genome shotgun (WGS) entry which is preliminary data.</text>
</comment>
<evidence type="ECO:0000256" key="7">
    <source>
        <dbReference type="ARBA" id="ARBA00023242"/>
    </source>
</evidence>
<dbReference type="GO" id="GO:0005634">
    <property type="term" value="C:nucleus"/>
    <property type="evidence" value="ECO:0007669"/>
    <property type="project" value="UniProtKB-SubCell"/>
</dbReference>
<evidence type="ECO:0000256" key="1">
    <source>
        <dbReference type="ARBA" id="ARBA00004123"/>
    </source>
</evidence>
<feature type="domain" description="C2H2-type" evidence="11">
    <location>
        <begin position="553"/>
        <end position="576"/>
    </location>
</feature>
<evidence type="ECO:0000256" key="9">
    <source>
        <dbReference type="PROSITE-ProRule" id="PRU00042"/>
    </source>
</evidence>
<feature type="region of interest" description="Disordered" evidence="10">
    <location>
        <begin position="1"/>
        <end position="117"/>
    </location>
</feature>
<reference evidence="12" key="1">
    <citation type="submission" date="2021-03" db="EMBL/GenBank/DDBJ databases">
        <title>Chromosome level genome of the anhydrobiotic midge Polypedilum vanderplanki.</title>
        <authorList>
            <person name="Yoshida Y."/>
            <person name="Kikawada T."/>
            <person name="Gusev O."/>
        </authorList>
    </citation>
    <scope>NUCLEOTIDE SEQUENCE</scope>
    <source>
        <strain evidence="12">NIAS01</strain>
        <tissue evidence="12">Whole body or cell culture</tissue>
    </source>
</reference>
<evidence type="ECO:0000259" key="11">
    <source>
        <dbReference type="PROSITE" id="PS50157"/>
    </source>
</evidence>
<keyword evidence="5" id="KW-0862">Zinc</keyword>
<dbReference type="FunFam" id="3.30.160.60:FF:000448">
    <property type="entry name" value="RE1-silencing transcription factor A"/>
    <property type="match status" value="1"/>
</dbReference>
<keyword evidence="13" id="KW-1185">Reference proteome</keyword>
<keyword evidence="7" id="KW-0539">Nucleus</keyword>
<evidence type="ECO:0000256" key="4">
    <source>
        <dbReference type="ARBA" id="ARBA00022771"/>
    </source>
</evidence>
<dbReference type="EMBL" id="JADBJN010000001">
    <property type="protein sequence ID" value="KAG5681462.1"/>
    <property type="molecule type" value="Genomic_DNA"/>
</dbReference>
<dbReference type="PROSITE" id="PS50157">
    <property type="entry name" value="ZINC_FINGER_C2H2_2"/>
    <property type="match status" value="9"/>
</dbReference>